<comment type="caution">
    <text evidence="9">The sequence shown here is derived from an EMBL/GenBank/DDBJ whole genome shotgun (WGS) entry which is preliminary data.</text>
</comment>
<dbReference type="PRINTS" id="PR00987">
    <property type="entry name" value="TRNASYNTHGLU"/>
</dbReference>
<dbReference type="InterPro" id="IPR014729">
    <property type="entry name" value="Rossmann-like_a/b/a_fold"/>
</dbReference>
<evidence type="ECO:0000313" key="9">
    <source>
        <dbReference type="EMBL" id="MBU2787282.1"/>
    </source>
</evidence>
<dbReference type="Pfam" id="PF00749">
    <property type="entry name" value="tRNA-synt_1c"/>
    <property type="match status" value="2"/>
</dbReference>
<keyword evidence="10" id="KW-1185">Reference proteome</keyword>
<name>A0AAE3CJ07_9PROT</name>
<protein>
    <submittedName>
        <fullName evidence="9">tRNA glutamyl-Q(34) synthetase GluQRS</fullName>
    </submittedName>
</protein>
<keyword evidence="4" id="KW-0862">Zinc</keyword>
<dbReference type="NCBIfam" id="TIGR03838">
    <property type="entry name" value="queuosine_YadB"/>
    <property type="match status" value="1"/>
</dbReference>
<dbReference type="RefSeq" id="WP_215871865.1">
    <property type="nucleotide sequence ID" value="NZ_JAAXYO010000039.1"/>
</dbReference>
<evidence type="ECO:0000256" key="7">
    <source>
        <dbReference type="RuleBase" id="RU363037"/>
    </source>
</evidence>
<evidence type="ECO:0000256" key="1">
    <source>
        <dbReference type="ARBA" id="ARBA00022598"/>
    </source>
</evidence>
<accession>A0AAE3CJ07</accession>
<proteinExistence type="inferred from homology"/>
<dbReference type="GO" id="GO:0005829">
    <property type="term" value="C:cytosol"/>
    <property type="evidence" value="ECO:0007669"/>
    <property type="project" value="TreeGrafter"/>
</dbReference>
<evidence type="ECO:0000256" key="3">
    <source>
        <dbReference type="ARBA" id="ARBA00022741"/>
    </source>
</evidence>
<dbReference type="GO" id="GO:0006424">
    <property type="term" value="P:glutamyl-tRNA aminoacylation"/>
    <property type="evidence" value="ECO:0007669"/>
    <property type="project" value="InterPro"/>
</dbReference>
<evidence type="ECO:0000259" key="8">
    <source>
        <dbReference type="Pfam" id="PF00749"/>
    </source>
</evidence>
<dbReference type="InterPro" id="IPR049940">
    <property type="entry name" value="GluQ/Sye"/>
</dbReference>
<feature type="domain" description="Glutamyl/glutaminyl-tRNA synthetase class Ib catalytic" evidence="8">
    <location>
        <begin position="18"/>
        <end position="136"/>
    </location>
</feature>
<evidence type="ECO:0000313" key="10">
    <source>
        <dbReference type="Proteomes" id="UP001197378"/>
    </source>
</evidence>
<dbReference type="InterPro" id="IPR022380">
    <property type="entry name" value="Glu-Q_tRNA(Asp)_Synthase"/>
</dbReference>
<dbReference type="InterPro" id="IPR020058">
    <property type="entry name" value="Glu/Gln-tRNA-synth_Ib_cat-dom"/>
</dbReference>
<dbReference type="GO" id="GO:0008270">
    <property type="term" value="F:zinc ion binding"/>
    <property type="evidence" value="ECO:0007669"/>
    <property type="project" value="InterPro"/>
</dbReference>
<keyword evidence="2" id="KW-0479">Metal-binding</keyword>
<comment type="similarity">
    <text evidence="7">Belongs to the class-I aminoacyl-tRNA synthetase family.</text>
</comment>
<evidence type="ECO:0000256" key="5">
    <source>
        <dbReference type="ARBA" id="ARBA00022840"/>
    </source>
</evidence>
<dbReference type="PANTHER" id="PTHR43311:SF1">
    <property type="entry name" value="GLUTAMYL-Q TRNA(ASP) SYNTHETASE"/>
    <property type="match status" value="1"/>
</dbReference>
<organism evidence="9 10">
    <name type="scientific">Igneacidithiobacillus copahuensis</name>
    <dbReference type="NCBI Taxonomy" id="2724909"/>
    <lineage>
        <taxon>Bacteria</taxon>
        <taxon>Pseudomonadati</taxon>
        <taxon>Pseudomonadota</taxon>
        <taxon>Acidithiobacillia</taxon>
        <taxon>Acidithiobacillales</taxon>
        <taxon>Acidithiobacillaceae</taxon>
        <taxon>Igneacidithiobacillus</taxon>
    </lineage>
</organism>
<gene>
    <name evidence="9" type="primary">gluQ</name>
    <name evidence="9" type="ORF">HFQ13_03490</name>
</gene>
<dbReference type="SUPFAM" id="SSF52374">
    <property type="entry name" value="Nucleotidylyl transferase"/>
    <property type="match status" value="1"/>
</dbReference>
<evidence type="ECO:0000256" key="4">
    <source>
        <dbReference type="ARBA" id="ARBA00022833"/>
    </source>
</evidence>
<dbReference type="GO" id="GO:0006400">
    <property type="term" value="P:tRNA modification"/>
    <property type="evidence" value="ECO:0007669"/>
    <property type="project" value="InterPro"/>
</dbReference>
<dbReference type="EMBL" id="JAAXYO010000039">
    <property type="protein sequence ID" value="MBU2787282.1"/>
    <property type="molecule type" value="Genomic_DNA"/>
</dbReference>
<evidence type="ECO:0000256" key="6">
    <source>
        <dbReference type="ARBA" id="ARBA00023146"/>
    </source>
</evidence>
<dbReference type="AlphaFoldDB" id="A0AAE3CJ07"/>
<dbReference type="PANTHER" id="PTHR43311">
    <property type="entry name" value="GLUTAMATE--TRNA LIGASE"/>
    <property type="match status" value="1"/>
</dbReference>
<keyword evidence="6 7" id="KW-0030">Aminoacyl-tRNA synthetase</keyword>
<keyword evidence="5 7" id="KW-0067">ATP-binding</keyword>
<dbReference type="Gene3D" id="3.40.50.620">
    <property type="entry name" value="HUPs"/>
    <property type="match status" value="1"/>
</dbReference>
<dbReference type="GO" id="GO:0005524">
    <property type="term" value="F:ATP binding"/>
    <property type="evidence" value="ECO:0007669"/>
    <property type="project" value="UniProtKB-KW"/>
</dbReference>
<dbReference type="Proteomes" id="UP001197378">
    <property type="component" value="Unassembled WGS sequence"/>
</dbReference>
<feature type="domain" description="Glutamyl/glutaminyl-tRNA synthetase class Ib catalytic" evidence="8">
    <location>
        <begin position="165"/>
        <end position="248"/>
    </location>
</feature>
<keyword evidence="1 7" id="KW-0436">Ligase</keyword>
<dbReference type="NCBIfam" id="NF004314">
    <property type="entry name" value="PRK05710.1-3"/>
    <property type="match status" value="1"/>
</dbReference>
<keyword evidence="3 7" id="KW-0547">Nucleotide-binding</keyword>
<reference evidence="9" key="1">
    <citation type="journal article" date="2021" name="ISME J.">
        <title>Genomic evolution of the class Acidithiobacillia: deep-branching Proteobacteria living in extreme acidic conditions.</title>
        <authorList>
            <person name="Moya-Beltran A."/>
            <person name="Beard S."/>
            <person name="Rojas-Villalobos C."/>
            <person name="Issotta F."/>
            <person name="Gallardo Y."/>
            <person name="Ulloa R."/>
            <person name="Giaveno A."/>
            <person name="Degli Esposti M."/>
            <person name="Johnson D.B."/>
            <person name="Quatrini R."/>
        </authorList>
    </citation>
    <scope>NUCLEOTIDE SEQUENCE</scope>
    <source>
        <strain evidence="9">VAN18-1</strain>
    </source>
</reference>
<dbReference type="InterPro" id="IPR000924">
    <property type="entry name" value="Glu/Gln-tRNA-synth"/>
</dbReference>
<evidence type="ECO:0000256" key="2">
    <source>
        <dbReference type="ARBA" id="ARBA00022723"/>
    </source>
</evidence>
<sequence>MSTDSRNNLPIRPAQVITGRFAPSPSGPLHAGSALAAIGSFLSAKSQGGRWLLRIDDIDSTRCRPEAAGQILRQLDSLGLTWDGTLRYQSQYRDQYTAALQRLREQGLAYPCDCTRQSLAHQPCSCRSQPPRSPRAWRLDLHTLLRAPWQDRYLGTQQFIPPEQPPVLLRADGPFAYLLCCVVDDAEQGITEVVRGADLTAITPLQQYLQRQLGLPSPQYGHLPLLYDANGKKLSKSDSAAAFDARIVWEQSLQALGWETPADLHGASPDDWRDWALAEWARRWDVLE</sequence>
<keyword evidence="7" id="KW-0648">Protein biosynthesis</keyword>
<dbReference type="GO" id="GO:0004818">
    <property type="term" value="F:glutamate-tRNA ligase activity"/>
    <property type="evidence" value="ECO:0007669"/>
    <property type="project" value="TreeGrafter"/>
</dbReference>